<name>A0A4Y8Q790_9BACL</name>
<protein>
    <submittedName>
        <fullName evidence="2">Uncharacterized protein</fullName>
    </submittedName>
</protein>
<feature type="region of interest" description="Disordered" evidence="1">
    <location>
        <begin position="66"/>
        <end position="85"/>
    </location>
</feature>
<gene>
    <name evidence="2" type="ORF">B5M42_06010</name>
</gene>
<dbReference type="AlphaFoldDB" id="A0A4Y8Q790"/>
<proteinExistence type="predicted"/>
<feature type="compositionally biased region" description="Basic and acidic residues" evidence="1">
    <location>
        <begin position="66"/>
        <end position="76"/>
    </location>
</feature>
<evidence type="ECO:0000256" key="1">
    <source>
        <dbReference type="SAM" id="MobiDB-lite"/>
    </source>
</evidence>
<comment type="caution">
    <text evidence="2">The sequence shown here is derived from an EMBL/GenBank/DDBJ whole genome shotgun (WGS) entry which is preliminary data.</text>
</comment>
<reference evidence="2 3" key="1">
    <citation type="submission" date="2017-03" db="EMBL/GenBank/DDBJ databases">
        <title>Isolation of Levoglucosan Utilizing Bacteria.</title>
        <authorList>
            <person name="Arya A.S."/>
        </authorList>
    </citation>
    <scope>NUCLEOTIDE SEQUENCE [LARGE SCALE GENOMIC DNA]</scope>
    <source>
        <strain evidence="2 3">MEC069</strain>
    </source>
</reference>
<keyword evidence="3" id="KW-1185">Reference proteome</keyword>
<sequence length="85" mass="9217">MAASRTGRSVRLFGVIGKEQQALGEGALQIQSLPAGVKRSRRPDFLALTACRMRCGTSDFRNGGRLPERGARRAAADRPVQWYGG</sequence>
<dbReference type="Proteomes" id="UP000298246">
    <property type="component" value="Unassembled WGS sequence"/>
</dbReference>
<dbReference type="EMBL" id="MYFO01000005">
    <property type="protein sequence ID" value="TFE90219.1"/>
    <property type="molecule type" value="Genomic_DNA"/>
</dbReference>
<accession>A0A4Y8Q790</accession>
<evidence type="ECO:0000313" key="2">
    <source>
        <dbReference type="EMBL" id="TFE90219.1"/>
    </source>
</evidence>
<organism evidence="2 3">
    <name type="scientific">Paenibacillus athensensis</name>
    <dbReference type="NCBI Taxonomy" id="1967502"/>
    <lineage>
        <taxon>Bacteria</taxon>
        <taxon>Bacillati</taxon>
        <taxon>Bacillota</taxon>
        <taxon>Bacilli</taxon>
        <taxon>Bacillales</taxon>
        <taxon>Paenibacillaceae</taxon>
        <taxon>Paenibacillus</taxon>
    </lineage>
</organism>
<evidence type="ECO:0000313" key="3">
    <source>
        <dbReference type="Proteomes" id="UP000298246"/>
    </source>
</evidence>